<dbReference type="PANTHER" id="PTHR35272:SF3">
    <property type="entry name" value="THIOL:DISULFIDE INTERCHANGE PROTEIN DSBC"/>
    <property type="match status" value="1"/>
</dbReference>
<evidence type="ECO:0000313" key="3">
    <source>
        <dbReference type="EMBL" id="SMO78801.1"/>
    </source>
</evidence>
<dbReference type="SUPFAM" id="SSF52833">
    <property type="entry name" value="Thioredoxin-like"/>
    <property type="match status" value="1"/>
</dbReference>
<keyword evidence="4" id="KW-1185">Reference proteome</keyword>
<dbReference type="GO" id="GO:0016853">
    <property type="term" value="F:isomerase activity"/>
    <property type="evidence" value="ECO:0007669"/>
    <property type="project" value="UniProtKB-KW"/>
</dbReference>
<dbReference type="InterPro" id="IPR051470">
    <property type="entry name" value="Thiol:disulfide_interchange"/>
</dbReference>
<dbReference type="Proteomes" id="UP000316030">
    <property type="component" value="Unassembled WGS sequence"/>
</dbReference>
<sequence>MKKLLASAALIAAGFAAPAQAFDISAMSDDERAAFRAEIRAYLLENPEVILEAYQIYESRQQQAQVQAEQQMVQAYAKQIFEDPNSWVGGNPDGDITLVEFMDYRCGYCKKAFDEVNQLIEADGNIRFIVKEFPILGEQSVLASRFAIATKLVAGDDAYEKVHNELMGFKGNIAEKSLARLADKLDLDTDAIVAKLNDPQVNQILSDNHTLAGALQISGTPTFVLEQEMLRGYVPLANMMELVAAVRAD</sequence>
<accession>A0A521E5Z0</accession>
<dbReference type="Pfam" id="PF01323">
    <property type="entry name" value="DSBA"/>
    <property type="match status" value="1"/>
</dbReference>
<evidence type="ECO:0000259" key="2">
    <source>
        <dbReference type="PROSITE" id="PS51352"/>
    </source>
</evidence>
<dbReference type="AlphaFoldDB" id="A0A521E5Z0"/>
<feature type="signal peptide" evidence="1">
    <location>
        <begin position="1"/>
        <end position="21"/>
    </location>
</feature>
<keyword evidence="1" id="KW-0732">Signal</keyword>
<dbReference type="RefSeq" id="WP_142493703.1">
    <property type="nucleotide sequence ID" value="NZ_FXTO01000014.1"/>
</dbReference>
<dbReference type="Gene3D" id="3.40.30.10">
    <property type="entry name" value="Glutaredoxin"/>
    <property type="match status" value="1"/>
</dbReference>
<proteinExistence type="predicted"/>
<evidence type="ECO:0000256" key="1">
    <source>
        <dbReference type="SAM" id="SignalP"/>
    </source>
</evidence>
<keyword evidence="3" id="KW-0413">Isomerase</keyword>
<dbReference type="InterPro" id="IPR041205">
    <property type="entry name" value="ScsC_N"/>
</dbReference>
<name>A0A521E5Z0_9RHOB</name>
<protein>
    <submittedName>
        <fullName evidence="3">Protein-disulfide isomerase</fullName>
    </submittedName>
</protein>
<dbReference type="PROSITE" id="PS51352">
    <property type="entry name" value="THIOREDOXIN_2"/>
    <property type="match status" value="1"/>
</dbReference>
<dbReference type="Pfam" id="PF18312">
    <property type="entry name" value="ScsC_N"/>
    <property type="match status" value="1"/>
</dbReference>
<reference evidence="3 4" key="1">
    <citation type="submission" date="2017-05" db="EMBL/GenBank/DDBJ databases">
        <authorList>
            <person name="Varghese N."/>
            <person name="Submissions S."/>
        </authorList>
    </citation>
    <scope>NUCLEOTIDE SEQUENCE [LARGE SCALE GENOMIC DNA]</scope>
    <source>
        <strain evidence="3 4">DSM 29506</strain>
    </source>
</reference>
<dbReference type="EMBL" id="FXTO01000014">
    <property type="protein sequence ID" value="SMO78801.1"/>
    <property type="molecule type" value="Genomic_DNA"/>
</dbReference>
<feature type="chain" id="PRO_5021892089" evidence="1">
    <location>
        <begin position="22"/>
        <end position="249"/>
    </location>
</feature>
<dbReference type="InterPro" id="IPR036249">
    <property type="entry name" value="Thioredoxin-like_sf"/>
</dbReference>
<dbReference type="OrthoDB" id="9780147at2"/>
<dbReference type="InterPro" id="IPR001853">
    <property type="entry name" value="DSBA-like_thioredoxin_dom"/>
</dbReference>
<gene>
    <name evidence="3" type="ORF">SAMN06265173_11473</name>
</gene>
<dbReference type="CDD" id="cd03023">
    <property type="entry name" value="DsbA_Com1_like"/>
    <property type="match status" value="1"/>
</dbReference>
<dbReference type="InterPro" id="IPR013766">
    <property type="entry name" value="Thioredoxin_domain"/>
</dbReference>
<organism evidence="3 4">
    <name type="scientific">Thalassovita litoralis</name>
    <dbReference type="NCBI Taxonomy" id="1010611"/>
    <lineage>
        <taxon>Bacteria</taxon>
        <taxon>Pseudomonadati</taxon>
        <taxon>Pseudomonadota</taxon>
        <taxon>Alphaproteobacteria</taxon>
        <taxon>Rhodobacterales</taxon>
        <taxon>Roseobacteraceae</taxon>
        <taxon>Thalassovita</taxon>
    </lineage>
</organism>
<evidence type="ECO:0000313" key="4">
    <source>
        <dbReference type="Proteomes" id="UP000316030"/>
    </source>
</evidence>
<dbReference type="PANTHER" id="PTHR35272">
    <property type="entry name" value="THIOL:DISULFIDE INTERCHANGE PROTEIN DSBC-RELATED"/>
    <property type="match status" value="1"/>
</dbReference>
<dbReference type="GO" id="GO:0016491">
    <property type="term" value="F:oxidoreductase activity"/>
    <property type="evidence" value="ECO:0007669"/>
    <property type="project" value="InterPro"/>
</dbReference>
<feature type="domain" description="Thioredoxin" evidence="2">
    <location>
        <begin position="62"/>
        <end position="248"/>
    </location>
</feature>